<gene>
    <name evidence="1" type="ORF">GCM10012289_25440</name>
</gene>
<dbReference type="EMBL" id="BMNH01000005">
    <property type="protein sequence ID" value="GGO67893.1"/>
    <property type="molecule type" value="Genomic_DNA"/>
</dbReference>
<accession>A0A918DI67</accession>
<protein>
    <submittedName>
        <fullName evidence="1">Uncharacterized protein</fullName>
    </submittedName>
</protein>
<sequence length="176" mass="18199">MPYRPPWPPSAAAVEALRKSAVVPVWLPWPLPTGWLVTGFSEAGDERTGAVATVVALCGPSISAGPADLLIIAEEPGVGLGAAFAGVDGPDPGEGFDSGPPNAKIGVLGHPSPLWCVEGAPDRAVYAGEALGNWLWAIAWPAEAGCLIALSELDLLDLRELELDLPFGAFSPKLED</sequence>
<evidence type="ECO:0000313" key="2">
    <source>
        <dbReference type="Proteomes" id="UP000646523"/>
    </source>
</evidence>
<dbReference type="AlphaFoldDB" id="A0A918DI67"/>
<organism evidence="1 2">
    <name type="scientific">Nonomuraea cavernae</name>
    <dbReference type="NCBI Taxonomy" id="2045107"/>
    <lineage>
        <taxon>Bacteria</taxon>
        <taxon>Bacillati</taxon>
        <taxon>Actinomycetota</taxon>
        <taxon>Actinomycetes</taxon>
        <taxon>Streptosporangiales</taxon>
        <taxon>Streptosporangiaceae</taxon>
        <taxon>Nonomuraea</taxon>
    </lineage>
</organism>
<evidence type="ECO:0000313" key="1">
    <source>
        <dbReference type="EMBL" id="GGO67893.1"/>
    </source>
</evidence>
<dbReference type="Proteomes" id="UP000646523">
    <property type="component" value="Unassembled WGS sequence"/>
</dbReference>
<dbReference type="Pfam" id="PF20544">
    <property type="entry name" value="DUF6758"/>
    <property type="match status" value="1"/>
</dbReference>
<keyword evidence="2" id="KW-1185">Reference proteome</keyword>
<proteinExistence type="predicted"/>
<comment type="caution">
    <text evidence="1">The sequence shown here is derived from an EMBL/GenBank/DDBJ whole genome shotgun (WGS) entry which is preliminary data.</text>
</comment>
<dbReference type="InterPro" id="IPR046646">
    <property type="entry name" value="DUF6758"/>
</dbReference>
<name>A0A918DI67_9ACTN</name>
<reference evidence="1" key="2">
    <citation type="submission" date="2020-09" db="EMBL/GenBank/DDBJ databases">
        <authorList>
            <person name="Sun Q."/>
            <person name="Zhou Y."/>
        </authorList>
    </citation>
    <scope>NUCLEOTIDE SEQUENCE</scope>
    <source>
        <strain evidence="1">CGMCC 4.7368</strain>
    </source>
</reference>
<reference evidence="1" key="1">
    <citation type="journal article" date="2014" name="Int. J. Syst. Evol. Microbiol.">
        <title>Complete genome sequence of Corynebacterium casei LMG S-19264T (=DSM 44701T), isolated from a smear-ripened cheese.</title>
        <authorList>
            <consortium name="US DOE Joint Genome Institute (JGI-PGF)"/>
            <person name="Walter F."/>
            <person name="Albersmeier A."/>
            <person name="Kalinowski J."/>
            <person name="Ruckert C."/>
        </authorList>
    </citation>
    <scope>NUCLEOTIDE SEQUENCE</scope>
    <source>
        <strain evidence="1">CGMCC 4.7368</strain>
    </source>
</reference>